<protein>
    <recommendedName>
        <fullName evidence="3">Conserved oligomeric Golgi complex subunit 1</fullName>
    </recommendedName>
</protein>
<evidence type="ECO:0000256" key="8">
    <source>
        <dbReference type="SAM" id="MobiDB-lite"/>
    </source>
</evidence>
<evidence type="ECO:0000256" key="6">
    <source>
        <dbReference type="ARBA" id="ARBA00023034"/>
    </source>
</evidence>
<dbReference type="OrthoDB" id="46189at2759"/>
<evidence type="ECO:0000313" key="10">
    <source>
        <dbReference type="Proteomes" id="UP000299102"/>
    </source>
</evidence>
<dbReference type="STRING" id="151549.A0A4C1VT35"/>
<keyword evidence="10" id="KW-1185">Reference proteome</keyword>
<evidence type="ECO:0000256" key="3">
    <source>
        <dbReference type="ARBA" id="ARBA00020978"/>
    </source>
</evidence>
<comment type="caution">
    <text evidence="9">The sequence shown here is derived from an EMBL/GenBank/DDBJ whole genome shotgun (WGS) entry which is preliminary data.</text>
</comment>
<evidence type="ECO:0000256" key="5">
    <source>
        <dbReference type="ARBA" id="ARBA00022927"/>
    </source>
</evidence>
<evidence type="ECO:0000256" key="7">
    <source>
        <dbReference type="ARBA" id="ARBA00023136"/>
    </source>
</evidence>
<keyword evidence="7" id="KW-0472">Membrane</keyword>
<dbReference type="GO" id="GO:0006891">
    <property type="term" value="P:intra-Golgi vesicle-mediated transport"/>
    <property type="evidence" value="ECO:0007669"/>
    <property type="project" value="InterPro"/>
</dbReference>
<keyword evidence="6" id="KW-0333">Golgi apparatus</keyword>
<comment type="similarity">
    <text evidence="2">Belongs to the COG1 family.</text>
</comment>
<dbReference type="PANTHER" id="PTHR31658:SF0">
    <property type="entry name" value="CONSERVED OLIGOMERIC GOLGI COMPLEX SUBUNIT 1"/>
    <property type="match status" value="1"/>
</dbReference>
<accession>A0A4C1VT35</accession>
<dbReference type="GO" id="GO:0017119">
    <property type="term" value="C:Golgi transport complex"/>
    <property type="evidence" value="ECO:0007669"/>
    <property type="project" value="InterPro"/>
</dbReference>
<organism evidence="9 10">
    <name type="scientific">Eumeta variegata</name>
    <name type="common">Bagworm moth</name>
    <name type="synonym">Eumeta japonica</name>
    <dbReference type="NCBI Taxonomy" id="151549"/>
    <lineage>
        <taxon>Eukaryota</taxon>
        <taxon>Metazoa</taxon>
        <taxon>Ecdysozoa</taxon>
        <taxon>Arthropoda</taxon>
        <taxon>Hexapoda</taxon>
        <taxon>Insecta</taxon>
        <taxon>Pterygota</taxon>
        <taxon>Neoptera</taxon>
        <taxon>Endopterygota</taxon>
        <taxon>Lepidoptera</taxon>
        <taxon>Glossata</taxon>
        <taxon>Ditrysia</taxon>
        <taxon>Tineoidea</taxon>
        <taxon>Psychidae</taxon>
        <taxon>Oiketicinae</taxon>
        <taxon>Eumeta</taxon>
    </lineage>
</organism>
<proteinExistence type="inferred from homology"/>
<gene>
    <name evidence="9" type="ORF">EVAR_16364_1</name>
</gene>
<dbReference type="GO" id="GO:0015031">
    <property type="term" value="P:protein transport"/>
    <property type="evidence" value="ECO:0007669"/>
    <property type="project" value="UniProtKB-KW"/>
</dbReference>
<evidence type="ECO:0000256" key="1">
    <source>
        <dbReference type="ARBA" id="ARBA00004395"/>
    </source>
</evidence>
<dbReference type="EMBL" id="BGZK01000415">
    <property type="protein sequence ID" value="GBP42268.1"/>
    <property type="molecule type" value="Genomic_DNA"/>
</dbReference>
<reference evidence="9 10" key="1">
    <citation type="journal article" date="2019" name="Commun. Biol.">
        <title>The bagworm genome reveals a unique fibroin gene that provides high tensile strength.</title>
        <authorList>
            <person name="Kono N."/>
            <person name="Nakamura H."/>
            <person name="Ohtoshi R."/>
            <person name="Tomita M."/>
            <person name="Numata K."/>
            <person name="Arakawa K."/>
        </authorList>
    </citation>
    <scope>NUCLEOTIDE SEQUENCE [LARGE SCALE GENOMIC DNA]</scope>
</reference>
<keyword evidence="5" id="KW-0653">Protein transport</keyword>
<dbReference type="GO" id="GO:0000139">
    <property type="term" value="C:Golgi membrane"/>
    <property type="evidence" value="ECO:0007669"/>
    <property type="project" value="UniProtKB-SubCell"/>
</dbReference>
<dbReference type="Proteomes" id="UP000299102">
    <property type="component" value="Unassembled WGS sequence"/>
</dbReference>
<evidence type="ECO:0000256" key="4">
    <source>
        <dbReference type="ARBA" id="ARBA00022448"/>
    </source>
</evidence>
<dbReference type="InterPro" id="IPR033370">
    <property type="entry name" value="COG1"/>
</dbReference>
<keyword evidence="4" id="KW-0813">Transport</keyword>
<dbReference type="PANTHER" id="PTHR31658">
    <property type="entry name" value="CONSERVED OLIGOMERIC GOLGI COMPLEX SUBUNIT 1"/>
    <property type="match status" value="1"/>
</dbReference>
<evidence type="ECO:0000313" key="9">
    <source>
        <dbReference type="EMBL" id="GBP42268.1"/>
    </source>
</evidence>
<comment type="subcellular location">
    <subcellularLocation>
        <location evidence="1">Golgi apparatus membrane</location>
        <topology evidence="1">Peripheral membrane protein</topology>
    </subcellularLocation>
</comment>
<evidence type="ECO:0000256" key="2">
    <source>
        <dbReference type="ARBA" id="ARBA00006653"/>
    </source>
</evidence>
<feature type="compositionally biased region" description="Basic residues" evidence="8">
    <location>
        <begin position="714"/>
        <end position="723"/>
    </location>
</feature>
<dbReference type="AlphaFoldDB" id="A0A4C1VT35"/>
<feature type="region of interest" description="Disordered" evidence="8">
    <location>
        <begin position="714"/>
        <end position="739"/>
    </location>
</feature>
<sequence>MKLKEKKKILELWSGIQLHIGGKNVKSGMESLHRLLVYQWSSISKFNQIILNVCQQKLQEVDIDVQVACSCLVSIYLLDTKSMVELLNTLIGLHSSGSLKSTLHFDLCGALGAENGGLVVQKLNELYKNDSEPMINLVHFSNASALKFLPPTIINYRLTPSKDVQGLGKDDITKCVYDWSMWVKSYTEENVRSLLLNITKIKGLHEIREEAFKIDTPKEWPIICSSLSMPDIHVWCHYFQPLLTARVKDIIDDRWTQIYNIWNVQFLQDLAIVTSEDTIEKEVDINWYVWKDLIGETVIETRDEVISVMSSLMKDMWLQDHGFTKTLEKLCQSMDIELQKSLDDLAVYIINDREIKNKEGFYVYEEDDKSNEMYRDKDEIQGYLRDITAKKMQSIMEFIKHCFDDTKLQSTELQCKTTVIYAARFTQALIHLVPNLRKCFVPECNDLGKFESDTESIRCWNNFCDNLKAICLYCWGKWVDIAMSKVQNLTSGLPQEFTLEANIDYLMMQWDVIKIEEKDDEGKSVESIIKVPSGPSLKLQEYLYSVSRILDEVVPHTLPSEVHAIFIEKVSDIAFNHFGQVIREHESDINQRCALQLLMDVRHLTLLLVPRENKKTMDQSHDICEFLRQKIDPFDYDVFYPYIQTNLKRSVQRVQTLLGSLIIHHGQVNLIVGNRPVLSGGTADKSPALLAPASPDGGHWFTLLPVTAPLTMHKKTEKTKKKPVTAASPNKPTKSELSELMTSSLPINLATARSGAASFFNDWFSGA</sequence>
<name>A0A4C1VT35_EUMVA</name>